<organism evidence="2 3">
    <name type="scientific">Zhengella mangrovi</name>
    <dbReference type="NCBI Taxonomy" id="1982044"/>
    <lineage>
        <taxon>Bacteria</taxon>
        <taxon>Pseudomonadati</taxon>
        <taxon>Pseudomonadota</taxon>
        <taxon>Alphaproteobacteria</taxon>
        <taxon>Hyphomicrobiales</taxon>
        <taxon>Notoacmeibacteraceae</taxon>
        <taxon>Zhengella</taxon>
    </lineage>
</organism>
<dbReference type="OrthoDB" id="5288910at2"/>
<feature type="region of interest" description="Disordered" evidence="1">
    <location>
        <begin position="55"/>
        <end position="94"/>
    </location>
</feature>
<evidence type="ECO:0008006" key="4">
    <source>
        <dbReference type="Google" id="ProtNLM"/>
    </source>
</evidence>
<sequence>MADGACSRRGTAGRQLDLRRARHPPRRAGSLQPAGGRKCVGLGDRRRLRDLVLRPVRPDLRRRPQARRTDAAGRRRLGHGLSGRSGHGRSDRDPALGLLCRRVLPAPRPQRTDSRFKGGQGAMKRWLPPETINRLAADPERRTPESLSPAVDVRRPFVPEHYTQLYFTPVYASLHFEHRLRYNQLFACRLNEYIMMLEADLVDRLLEPLTRHPAVRGDGDLVTAIRTMIAEEGLHYRNFAALNRACRPDLYPEGRDRLFSVLPLATRTLFGVAGLLASRLAFSLWYVMAIEESSMALAKDMMKSRQTETLGDLDPGFCEVHIQHMKDEARHVQIDGMLVDLCIGSQSAARRRLNAAIFTRMLTGVVTPTRGGSGIKVIRQLVRDMPELQDREEEMIRAVLALRHDRAFQESLFNRQIMPVTFGVFDATAELDGLSKTMVGYDRRAG</sequence>
<dbReference type="Gene3D" id="1.10.620.20">
    <property type="entry name" value="Ribonucleotide Reductase, subunit A"/>
    <property type="match status" value="1"/>
</dbReference>
<keyword evidence="3" id="KW-1185">Reference proteome</keyword>
<name>A0A2G1QRI9_9HYPH</name>
<dbReference type="EMBL" id="PDVP01000002">
    <property type="protein sequence ID" value="PHP68157.1"/>
    <property type="molecule type" value="Genomic_DNA"/>
</dbReference>
<dbReference type="AlphaFoldDB" id="A0A2G1QRI9"/>
<evidence type="ECO:0000313" key="3">
    <source>
        <dbReference type="Proteomes" id="UP000221168"/>
    </source>
</evidence>
<dbReference type="InterPro" id="IPR012348">
    <property type="entry name" value="RNR-like"/>
</dbReference>
<evidence type="ECO:0000256" key="1">
    <source>
        <dbReference type="SAM" id="MobiDB-lite"/>
    </source>
</evidence>
<comment type="caution">
    <text evidence="2">The sequence shown here is derived from an EMBL/GenBank/DDBJ whole genome shotgun (WGS) entry which is preliminary data.</text>
</comment>
<reference evidence="2 3" key="1">
    <citation type="submission" date="2017-10" db="EMBL/GenBank/DDBJ databases">
        <title>Sedimentibacterium mangrovi gen. nov., sp. nov., a novel member of family Phyllobacteriacea isolated from mangrove sediment.</title>
        <authorList>
            <person name="Liao H."/>
            <person name="Tian Y."/>
        </authorList>
    </citation>
    <scope>NUCLEOTIDE SEQUENCE [LARGE SCALE GENOMIC DNA]</scope>
    <source>
        <strain evidence="2 3">X9-2-2</strain>
    </source>
</reference>
<feature type="compositionally biased region" description="Basic and acidic residues" evidence="1">
    <location>
        <begin position="55"/>
        <end position="73"/>
    </location>
</feature>
<evidence type="ECO:0000313" key="2">
    <source>
        <dbReference type="EMBL" id="PHP68157.1"/>
    </source>
</evidence>
<dbReference type="InterPro" id="IPR009078">
    <property type="entry name" value="Ferritin-like_SF"/>
</dbReference>
<accession>A0A2G1QRI9</accession>
<dbReference type="SUPFAM" id="SSF47240">
    <property type="entry name" value="Ferritin-like"/>
    <property type="match status" value="1"/>
</dbReference>
<dbReference type="InterPro" id="IPR025859">
    <property type="entry name" value="AurF/CmlI"/>
</dbReference>
<gene>
    <name evidence="2" type="ORF">CSC94_05760</name>
</gene>
<feature type="region of interest" description="Disordered" evidence="1">
    <location>
        <begin position="1"/>
        <end position="41"/>
    </location>
</feature>
<protein>
    <recommendedName>
        <fullName evidence="4">Aminobenzoate oxygenase</fullName>
    </recommendedName>
</protein>
<dbReference type="GO" id="GO:0016491">
    <property type="term" value="F:oxidoreductase activity"/>
    <property type="evidence" value="ECO:0007669"/>
    <property type="project" value="InterPro"/>
</dbReference>
<proteinExistence type="predicted"/>
<dbReference type="Proteomes" id="UP000221168">
    <property type="component" value="Unassembled WGS sequence"/>
</dbReference>
<dbReference type="Pfam" id="PF11583">
    <property type="entry name" value="AurF"/>
    <property type="match status" value="1"/>
</dbReference>